<dbReference type="RefSeq" id="WP_196148614.1">
    <property type="nucleotide sequence ID" value="NZ_JADMLG010000003.1"/>
</dbReference>
<dbReference type="Pfam" id="PF14011">
    <property type="entry name" value="ESX-1_EspG"/>
    <property type="match status" value="1"/>
</dbReference>
<proteinExistence type="inferred from homology"/>
<evidence type="ECO:0000313" key="6">
    <source>
        <dbReference type="Proteomes" id="UP000655751"/>
    </source>
</evidence>
<dbReference type="Proteomes" id="UP000655751">
    <property type="component" value="Unassembled WGS sequence"/>
</dbReference>
<comment type="caution">
    <text evidence="5">The sequence shown here is derived from an EMBL/GenBank/DDBJ whole genome shotgun (WGS) entry which is preliminary data.</text>
</comment>
<dbReference type="InterPro" id="IPR025734">
    <property type="entry name" value="EspG"/>
</dbReference>
<organism evidence="5 6">
    <name type="scientific">Nocardia bovistercoris</name>
    <dbReference type="NCBI Taxonomy" id="2785916"/>
    <lineage>
        <taxon>Bacteria</taxon>
        <taxon>Bacillati</taxon>
        <taxon>Actinomycetota</taxon>
        <taxon>Actinomycetes</taxon>
        <taxon>Mycobacteriales</taxon>
        <taxon>Nocardiaceae</taxon>
        <taxon>Nocardia</taxon>
    </lineage>
</organism>
<keyword evidence="6" id="KW-1185">Reference proteome</keyword>
<keyword evidence="4" id="KW-0143">Chaperone</keyword>
<accession>A0A931N371</accession>
<name>A0A931N371_9NOCA</name>
<sequence length="267" mass="29565">MSAREWEFSPLAFKVLWRAAERDTLPYPLQYRSTFATVSEYEAAWKAEADDLHRIFDEELYGAMRVLAEPEARIEVAGEVGGDRLRAHAAVHNRHAVLLVQEPTGSPYRGGAVRMTMFDAEYLPRRLVTVFPDAPRGSGAGLRVSRREVEIAEANGASATNQLGAVSGNGNGDGGRSAHALAAQFFDRPRDLVVHVAVYPGPSWDQRPAPARGFHVMDYPDGRYLVRSDGDLLEAEPVDRSGLGFDLERVIRFAVAGHREEHDPSYH</sequence>
<evidence type="ECO:0000313" key="5">
    <source>
        <dbReference type="EMBL" id="MBH0776258.1"/>
    </source>
</evidence>
<comment type="similarity">
    <text evidence="2">Belongs to the EspG family.</text>
</comment>
<keyword evidence="3" id="KW-0963">Cytoplasm</keyword>
<gene>
    <name evidence="5" type="ORF">IT779_08185</name>
</gene>
<comment type="subcellular location">
    <subcellularLocation>
        <location evidence="1">Cytoplasm</location>
    </subcellularLocation>
</comment>
<dbReference type="AlphaFoldDB" id="A0A931N371"/>
<evidence type="ECO:0000256" key="3">
    <source>
        <dbReference type="ARBA" id="ARBA00022490"/>
    </source>
</evidence>
<dbReference type="EMBL" id="JADMLG010000003">
    <property type="protein sequence ID" value="MBH0776258.1"/>
    <property type="molecule type" value="Genomic_DNA"/>
</dbReference>
<protein>
    <submittedName>
        <fullName evidence="5">ESX secretion-associated protein EspG</fullName>
    </submittedName>
</protein>
<evidence type="ECO:0000256" key="1">
    <source>
        <dbReference type="ARBA" id="ARBA00004496"/>
    </source>
</evidence>
<evidence type="ECO:0000256" key="4">
    <source>
        <dbReference type="ARBA" id="ARBA00023186"/>
    </source>
</evidence>
<reference evidence="5" key="1">
    <citation type="submission" date="2020-11" db="EMBL/GenBank/DDBJ databases">
        <title>Nocardia NEAU-351.nov., a novel actinomycete isolated from the cow dung.</title>
        <authorList>
            <person name="Zhang X."/>
        </authorList>
    </citation>
    <scope>NUCLEOTIDE SEQUENCE</scope>
    <source>
        <strain evidence="5">NEAU-351</strain>
    </source>
</reference>
<evidence type="ECO:0000256" key="2">
    <source>
        <dbReference type="ARBA" id="ARBA00006411"/>
    </source>
</evidence>